<dbReference type="SUPFAM" id="SSF50939">
    <property type="entry name" value="Sialidases"/>
    <property type="match status" value="1"/>
</dbReference>
<evidence type="ECO:0000313" key="2">
    <source>
        <dbReference type="EMBL" id="CRL64949.1"/>
    </source>
</evidence>
<name>A0A0G4QH37_9GAMM</name>
<dbReference type="CDD" id="cd15482">
    <property type="entry name" value="Sialidase_non-viral"/>
    <property type="match status" value="1"/>
</dbReference>
<reference evidence="4" key="1">
    <citation type="submission" date="2015-06" db="EMBL/GenBank/DDBJ databases">
        <authorList>
            <person name="Urmite Genomes"/>
        </authorList>
    </citation>
    <scope>NUCLEOTIDE SEQUENCE [LARGE SCALE GENOMIC DNA]</scope>
    <source>
        <strain evidence="4">CSUR P1867</strain>
    </source>
</reference>
<dbReference type="GeneID" id="76524565"/>
<dbReference type="Pfam" id="PF13088">
    <property type="entry name" value="BNR_2"/>
    <property type="match status" value="1"/>
</dbReference>
<dbReference type="AlphaFoldDB" id="A0A0G4QH37"/>
<dbReference type="Proteomes" id="UP000619976">
    <property type="component" value="Unassembled WGS sequence"/>
</dbReference>
<protein>
    <submittedName>
        <fullName evidence="3">Exo-alpha-sialidase</fullName>
    </submittedName>
</protein>
<dbReference type="InterPro" id="IPR036278">
    <property type="entry name" value="Sialidase_sf"/>
</dbReference>
<gene>
    <name evidence="2" type="ORF">BN1804_03258</name>
    <name evidence="3" type="ORF">JFQ69_11810</name>
</gene>
<dbReference type="PANTHER" id="PTHR43752:SF2">
    <property type="entry name" value="BNR_ASP-BOX REPEAT FAMILY PROTEIN"/>
    <property type="match status" value="1"/>
</dbReference>
<dbReference type="RefSeq" id="WP_006534529.1">
    <property type="nucleotide sequence ID" value="NZ_CAXOKJ010000004.1"/>
</dbReference>
<dbReference type="PANTHER" id="PTHR43752">
    <property type="entry name" value="BNR/ASP-BOX REPEAT FAMILY PROTEIN"/>
    <property type="match status" value="1"/>
</dbReference>
<accession>A0A379ER22</accession>
<reference evidence="2" key="2">
    <citation type="submission" date="2015-06" db="EMBL/GenBank/DDBJ databases">
        <authorList>
            <person name="Urmite Genomes Urmite Genomes"/>
        </authorList>
    </citation>
    <scope>NUCLEOTIDE SEQUENCE [LARGE SCALE GENOMIC DNA]</scope>
    <source>
        <strain evidence="2">CSUR P1867</strain>
    </source>
</reference>
<evidence type="ECO:0000313" key="3">
    <source>
        <dbReference type="EMBL" id="MBJ2118341.1"/>
    </source>
</evidence>
<proteinExistence type="predicted"/>
<sequence>MPFVMKETQFVLDNAHSLFNHCHASTIVRVPNSERLLTAFFAGDKEGSGNTAIWLVMKEGDHWQHAQPVVKNPGVAHWNPVLHVDPSTGNIWLFYKTGPDVHSWTTQYVISKDGGNSWSLPSELVSGDVAPRGPVKNKVLVMSNGEWLAPGSVEDDQFWDAFVDISSDNGQHWLRVDIPIEHHKGGQTEHEIWQGLKDDALWETDLQRVFQWDGVIQPTLWESQPGHVHAMMRSTRGTIYRSDSTDYGRSWCPAYATILPNNNSGIDVVSFADGQLALVYNPNSGNWSRRYPISVSLSSDNGSTWSEPFDLLDGEGEFSYPAIIAENNTLHVTFTWNRKNIVYQQLMATQ</sequence>
<keyword evidence="5" id="KW-1185">Reference proteome</keyword>
<organism evidence="2 4">
    <name type="scientific">Proteus penneri</name>
    <dbReference type="NCBI Taxonomy" id="102862"/>
    <lineage>
        <taxon>Bacteria</taxon>
        <taxon>Pseudomonadati</taxon>
        <taxon>Pseudomonadota</taxon>
        <taxon>Gammaproteobacteria</taxon>
        <taxon>Enterobacterales</taxon>
        <taxon>Morganellaceae</taxon>
        <taxon>Proteus</taxon>
    </lineage>
</organism>
<dbReference type="InterPro" id="IPR011040">
    <property type="entry name" value="Sialidase"/>
</dbReference>
<evidence type="ECO:0000259" key="1">
    <source>
        <dbReference type="Pfam" id="PF13088"/>
    </source>
</evidence>
<accession>A0A0G4QH37</accession>
<dbReference type="Gene3D" id="2.120.10.10">
    <property type="match status" value="1"/>
</dbReference>
<reference evidence="3 5" key="3">
    <citation type="submission" date="2020-12" db="EMBL/GenBank/DDBJ databases">
        <title>Enhanced detection system for hospital associated transmission using whole genome sequencing surveillance.</title>
        <authorList>
            <person name="Harrison L.H."/>
            <person name="Van Tyne D."/>
            <person name="Marsh J.W."/>
            <person name="Griffith M.P."/>
            <person name="Snyder D.J."/>
            <person name="Cooper V.S."/>
            <person name="Mustapha M."/>
        </authorList>
    </citation>
    <scope>NUCLEOTIDE SEQUENCE [LARGE SCALE GENOMIC DNA]</scope>
    <source>
        <strain evidence="3 5">PR00195</strain>
    </source>
</reference>
<dbReference type="EMBL" id="JAEKCB010000005">
    <property type="protein sequence ID" value="MBJ2118341.1"/>
    <property type="molecule type" value="Genomic_DNA"/>
</dbReference>
<evidence type="ECO:0000313" key="4">
    <source>
        <dbReference type="Proteomes" id="UP000183920"/>
    </source>
</evidence>
<evidence type="ECO:0000313" key="5">
    <source>
        <dbReference type="Proteomes" id="UP000619976"/>
    </source>
</evidence>
<feature type="domain" description="Sialidase" evidence="1">
    <location>
        <begin position="35"/>
        <end position="332"/>
    </location>
</feature>
<dbReference type="EMBL" id="CVRY01000007">
    <property type="protein sequence ID" value="CRL64949.1"/>
    <property type="molecule type" value="Genomic_DNA"/>
</dbReference>
<dbReference type="Proteomes" id="UP000183920">
    <property type="component" value="Unassembled WGS sequence"/>
</dbReference>